<proteinExistence type="predicted"/>
<keyword evidence="3" id="KW-1185">Reference proteome</keyword>
<keyword evidence="1" id="KW-0472">Membrane</keyword>
<dbReference type="EMBL" id="JANUGP010000051">
    <property type="protein sequence ID" value="MCS0606310.1"/>
    <property type="molecule type" value="Genomic_DNA"/>
</dbReference>
<evidence type="ECO:0000313" key="3">
    <source>
        <dbReference type="Proteomes" id="UP001205612"/>
    </source>
</evidence>
<accession>A0ABT2BCR6</accession>
<gene>
    <name evidence="2" type="ORF">NX794_34630</name>
</gene>
<evidence type="ECO:0000313" key="2">
    <source>
        <dbReference type="EMBL" id="MCS0606310.1"/>
    </source>
</evidence>
<reference evidence="2 3" key="1">
    <citation type="submission" date="2022-08" db="EMBL/GenBank/DDBJ databases">
        <authorList>
            <person name="Somphong A."/>
            <person name="Phongsopitanun W."/>
        </authorList>
    </citation>
    <scope>NUCLEOTIDE SEQUENCE [LARGE SCALE GENOMIC DNA]</scope>
    <source>
        <strain evidence="2 3">LP11</strain>
    </source>
</reference>
<dbReference type="RefSeq" id="WP_258783679.1">
    <property type="nucleotide sequence ID" value="NZ_JANUGP010000051.1"/>
</dbReference>
<dbReference type="Proteomes" id="UP001205612">
    <property type="component" value="Unassembled WGS sequence"/>
</dbReference>
<keyword evidence="1" id="KW-0812">Transmembrane</keyword>
<name>A0ABT2BCR6_9ACTN</name>
<keyword evidence="1" id="KW-1133">Transmembrane helix</keyword>
<evidence type="ECO:0000256" key="1">
    <source>
        <dbReference type="SAM" id="Phobius"/>
    </source>
</evidence>
<protein>
    <submittedName>
        <fullName evidence="2">Uncharacterized protein</fullName>
    </submittedName>
</protein>
<feature type="transmembrane region" description="Helical" evidence="1">
    <location>
        <begin position="32"/>
        <end position="57"/>
    </location>
</feature>
<comment type="caution">
    <text evidence="2">The sequence shown here is derived from an EMBL/GenBank/DDBJ whole genome shotgun (WGS) entry which is preliminary data.</text>
</comment>
<organism evidence="2 3">
    <name type="scientific">Streptomyces pyxinicus</name>
    <dbReference type="NCBI Taxonomy" id="2970331"/>
    <lineage>
        <taxon>Bacteria</taxon>
        <taxon>Bacillati</taxon>
        <taxon>Actinomycetota</taxon>
        <taxon>Actinomycetes</taxon>
        <taxon>Kitasatosporales</taxon>
        <taxon>Streptomycetaceae</taxon>
        <taxon>Streptomyces</taxon>
    </lineage>
</organism>
<sequence length="62" mass="7268">MHKRKAIKKDLNTTSKWAAHIRRLRRLARRAWCVLIGHMLRGAASALGSTLMAWLIWWGMNR</sequence>